<dbReference type="InterPro" id="IPR035919">
    <property type="entry name" value="EAL_sf"/>
</dbReference>
<dbReference type="Pfam" id="PF00990">
    <property type="entry name" value="GGDEF"/>
    <property type="match status" value="2"/>
</dbReference>
<evidence type="ECO:0000256" key="1">
    <source>
        <dbReference type="SAM" id="Phobius"/>
    </source>
</evidence>
<dbReference type="AlphaFoldDB" id="R0BT41"/>
<dbReference type="SUPFAM" id="SSF55073">
    <property type="entry name" value="Nucleotide cyclase"/>
    <property type="match status" value="2"/>
</dbReference>
<dbReference type="Gene3D" id="3.20.20.450">
    <property type="entry name" value="EAL domain"/>
    <property type="match status" value="1"/>
</dbReference>
<organism evidence="4 5">
    <name type="scientific">Enterocloster bolteae 90A9</name>
    <dbReference type="NCBI Taxonomy" id="997894"/>
    <lineage>
        <taxon>Bacteria</taxon>
        <taxon>Bacillati</taxon>
        <taxon>Bacillota</taxon>
        <taxon>Clostridia</taxon>
        <taxon>Lachnospirales</taxon>
        <taxon>Lachnospiraceae</taxon>
        <taxon>Enterocloster</taxon>
    </lineage>
</organism>
<feature type="transmembrane region" description="Helical" evidence="1">
    <location>
        <begin position="452"/>
        <end position="473"/>
    </location>
</feature>
<gene>
    <name evidence="4" type="ORF">HMPREF1085_01953</name>
</gene>
<dbReference type="PATRIC" id="fig|997894.4.peg.2078"/>
<dbReference type="HOGENOM" id="CLU_289811_0_0_9"/>
<dbReference type="SMART" id="SM00052">
    <property type="entry name" value="EAL"/>
    <property type="match status" value="1"/>
</dbReference>
<dbReference type="InterPro" id="IPR029787">
    <property type="entry name" value="Nucleotide_cyclase"/>
</dbReference>
<reference evidence="4 5" key="1">
    <citation type="submission" date="2013-01" db="EMBL/GenBank/DDBJ databases">
        <title>The Genome Sequence of Clostridium bolteae 90A9.</title>
        <authorList>
            <consortium name="The Broad Institute Genome Sequencing Platform"/>
            <person name="Earl A."/>
            <person name="Ward D."/>
            <person name="Feldgarden M."/>
            <person name="Gevers D."/>
            <person name="Courvalin P."/>
            <person name="Lambert T."/>
            <person name="Walker B."/>
            <person name="Young S.K."/>
            <person name="Zeng Q."/>
            <person name="Gargeya S."/>
            <person name="Fitzgerald M."/>
            <person name="Haas B."/>
            <person name="Abouelleil A."/>
            <person name="Alvarado L."/>
            <person name="Arachchi H.M."/>
            <person name="Berlin A.M."/>
            <person name="Chapman S.B."/>
            <person name="Dewar J."/>
            <person name="Goldberg J."/>
            <person name="Griggs A."/>
            <person name="Gujja S."/>
            <person name="Hansen M."/>
            <person name="Howarth C."/>
            <person name="Imamovic A."/>
            <person name="Larimer J."/>
            <person name="McCowan C."/>
            <person name="Murphy C."/>
            <person name="Neiman D."/>
            <person name="Pearson M."/>
            <person name="Priest M."/>
            <person name="Roberts A."/>
            <person name="Saif S."/>
            <person name="Shea T."/>
            <person name="Sisk P."/>
            <person name="Sykes S."/>
            <person name="Wortman J."/>
            <person name="Nusbaum C."/>
            <person name="Birren B."/>
        </authorList>
    </citation>
    <scope>NUCLEOTIDE SEQUENCE [LARGE SCALE GENOMIC DNA]</scope>
    <source>
        <strain evidence="4 5">90A9</strain>
    </source>
</reference>
<dbReference type="CDD" id="cd01948">
    <property type="entry name" value="EAL"/>
    <property type="match status" value="1"/>
</dbReference>
<dbReference type="InterPro" id="IPR001633">
    <property type="entry name" value="EAL_dom"/>
</dbReference>
<dbReference type="CDD" id="cd01949">
    <property type="entry name" value="GGDEF"/>
    <property type="match status" value="1"/>
</dbReference>
<dbReference type="InterPro" id="IPR000160">
    <property type="entry name" value="GGDEF_dom"/>
</dbReference>
<name>R0BT41_9FIRM</name>
<evidence type="ECO:0000313" key="5">
    <source>
        <dbReference type="Proteomes" id="UP000013126"/>
    </source>
</evidence>
<dbReference type="RefSeq" id="WP_002575250.1">
    <property type="nucleotide sequence ID" value="NZ_KB851182.1"/>
</dbReference>
<dbReference type="PANTHER" id="PTHR44757:SF2">
    <property type="entry name" value="BIOFILM ARCHITECTURE MAINTENANCE PROTEIN MBAA"/>
    <property type="match status" value="1"/>
</dbReference>
<dbReference type="Gene3D" id="3.30.70.270">
    <property type="match status" value="2"/>
</dbReference>
<evidence type="ECO:0000313" key="4">
    <source>
        <dbReference type="EMBL" id="ENZ51758.1"/>
    </source>
</evidence>
<keyword evidence="1" id="KW-0472">Membrane</keyword>
<comment type="caution">
    <text evidence="4">The sequence shown here is derived from an EMBL/GenBank/DDBJ whole genome shotgun (WGS) entry which is preliminary data.</text>
</comment>
<dbReference type="InterPro" id="IPR043128">
    <property type="entry name" value="Rev_trsase/Diguanyl_cyclase"/>
</dbReference>
<dbReference type="OrthoDB" id="9804747at2"/>
<evidence type="ECO:0000259" key="2">
    <source>
        <dbReference type="PROSITE" id="PS50883"/>
    </source>
</evidence>
<keyword evidence="1" id="KW-0812">Transmembrane</keyword>
<keyword evidence="5" id="KW-1185">Reference proteome</keyword>
<evidence type="ECO:0000259" key="3">
    <source>
        <dbReference type="PROSITE" id="PS50887"/>
    </source>
</evidence>
<dbReference type="SUPFAM" id="SSF141868">
    <property type="entry name" value="EAL domain-like"/>
    <property type="match status" value="1"/>
</dbReference>
<dbReference type="PROSITE" id="PS50887">
    <property type="entry name" value="GGDEF"/>
    <property type="match status" value="1"/>
</dbReference>
<protein>
    <submittedName>
        <fullName evidence="4">Diguanylate cyclase (GGDEF) domain-containing protein</fullName>
    </submittedName>
</protein>
<accession>R0BT41</accession>
<dbReference type="NCBIfam" id="TIGR00254">
    <property type="entry name" value="GGDEF"/>
    <property type="match status" value="1"/>
</dbReference>
<dbReference type="PANTHER" id="PTHR44757">
    <property type="entry name" value="DIGUANYLATE CYCLASE DGCP"/>
    <property type="match status" value="1"/>
</dbReference>
<dbReference type="Proteomes" id="UP000013126">
    <property type="component" value="Unassembled WGS sequence"/>
</dbReference>
<dbReference type="GeneID" id="23113054"/>
<dbReference type="EMBL" id="AGYH01000004">
    <property type="protein sequence ID" value="ENZ51758.1"/>
    <property type="molecule type" value="Genomic_DNA"/>
</dbReference>
<keyword evidence="1" id="KW-1133">Transmembrane helix</keyword>
<dbReference type="PROSITE" id="PS50883">
    <property type="entry name" value="EAL"/>
    <property type="match status" value="1"/>
</dbReference>
<feature type="transmembrane region" description="Helical" evidence="1">
    <location>
        <begin position="730"/>
        <end position="756"/>
    </location>
</feature>
<dbReference type="SMART" id="SM00267">
    <property type="entry name" value="GGDEF"/>
    <property type="match status" value="1"/>
</dbReference>
<dbReference type="InterPro" id="IPR052155">
    <property type="entry name" value="Biofilm_reg_signaling"/>
</dbReference>
<feature type="domain" description="EAL" evidence="2">
    <location>
        <begin position="162"/>
        <end position="417"/>
    </location>
</feature>
<feature type="domain" description="GGDEF" evidence="3">
    <location>
        <begin position="922"/>
        <end position="1053"/>
    </location>
</feature>
<sequence>MKPNEDFIRQADQIIHGDFDGGTFYVMVADITNFHTVNHFYGAEAGDELLGRLGDILTGWPNMRLCQRPFADLFLGLFFLDDETDIRDVMGGSDVKIQAFLDGWRRRHPACSLKAACGICRVDDDLTEAIDNANTARKTAKKCLSTNTVLYDDAMRKRTVAQYEAESETYRAMQENRFCFYLQPKVNLLSGEIIGAEALARRMGKDGSLIFPDTFLEAMENSGAVMELDRYICRQVCVFLADRIRNGLPVVPISVNLSHLHIRDPAAADKLHAIGEEYHVPPGLVEFELTEAILLEEFSGAKQLIDQLRAYGHKVTIDDFGSAYAGIGVWRELNFDCLKMDRVFLSDSPSMRERNEALMPNIINIAQRLHVQVLCEGVETQEQCLCLLRLGCTAVQGFFFSKPMPPMQLFRMLEDGDGRYPLPDSLAPVKERKTACREPGDGGPGHRRPHPYLLIILSCAVFLGVCITGVLIMNRGQTQQEFRSMVEETLNAYTDGQRESTLLEIAGITSTLDSMAVLFGRDNSPAFISTYLLALNEDSQEVTYSFYSYEDYKEQIADGTARPEVSDTLARLMRGETVVSEITFSERMGNVYCIGIGVPVSKDGKFIGAVRGVINAETLVSTELYNPSQGEIAAVFLTDSDSRIFPVRMEEGNADTGRLLDMMRTWGIKEETMDELRAAFASDDKQAKSIRIGIFDGNPYYIAMTGLKYNDWHLVVCLKADRAFAHSQHIVYSTAASIAVLITAVILASAIIILFVRKMQRRFSFEEQRYLLLERFSDTVLFDYDCRRDIIRFTSNSVKLFRVHDLMQKGNGPGQLNLIYVYAGDQIVVRRMLDGQADAPSGEIRVRLMRPDTDEYFWCMIQYQYLYENGVLDSIIGKITNIDEYMRSEERLLRMSETDGLTGLLNKAAAEKQIAERLMEKGRGMLFIIDADGFKHINDMYGHVAGDMALRFIGDCMRRTFREGDVLGRVGGDELTVFVSDINSRRTAQKKAELLQKHLESCLETGVPPLSVSIGVALAPADGNTFLELFSAADKAMYAAKKNGKRQVFFYEDVLYP</sequence>
<dbReference type="Pfam" id="PF00563">
    <property type="entry name" value="EAL"/>
    <property type="match status" value="1"/>
</dbReference>
<proteinExistence type="predicted"/>